<dbReference type="InterPro" id="IPR052867">
    <property type="entry name" value="ATP_Synthase_Subunit_6"/>
</dbReference>
<keyword evidence="3" id="KW-1185">Reference proteome</keyword>
<accession>A0A843UB95</accession>
<evidence type="ECO:0000313" key="3">
    <source>
        <dbReference type="Proteomes" id="UP000652761"/>
    </source>
</evidence>
<protein>
    <submittedName>
        <fullName evidence="2">Uncharacterized protein</fullName>
    </submittedName>
</protein>
<organism evidence="2 3">
    <name type="scientific">Colocasia esculenta</name>
    <name type="common">Wild taro</name>
    <name type="synonym">Arum esculentum</name>
    <dbReference type="NCBI Taxonomy" id="4460"/>
    <lineage>
        <taxon>Eukaryota</taxon>
        <taxon>Viridiplantae</taxon>
        <taxon>Streptophyta</taxon>
        <taxon>Embryophyta</taxon>
        <taxon>Tracheophyta</taxon>
        <taxon>Spermatophyta</taxon>
        <taxon>Magnoliopsida</taxon>
        <taxon>Liliopsida</taxon>
        <taxon>Araceae</taxon>
        <taxon>Aroideae</taxon>
        <taxon>Colocasieae</taxon>
        <taxon>Colocasia</taxon>
    </lineage>
</organism>
<name>A0A843UB95_COLES</name>
<comment type="caution">
    <text evidence="2">The sequence shown here is derived from an EMBL/GenBank/DDBJ whole genome shotgun (WGS) entry which is preliminary data.</text>
</comment>
<dbReference type="EMBL" id="NMUH01000454">
    <property type="protein sequence ID" value="MQL79426.1"/>
    <property type="molecule type" value="Genomic_DNA"/>
</dbReference>
<sequence length="192" mass="22049">MSNGFSGMAATPKFVKSERIHPNEKNFQGSQQLSEDMKMWSDLEFGDGRNHGIADSVLSNRMSGFAAGPFFSSLQREVHGPRDHFTLWRPPDHRNPAKSHKRATSKGGRNRTLARHRTGRGRSEKGSGGGRREQEEKMRQFDPWPVFFRREWKRNWPFLVGFAVTGYIVTKFSLSLTEEDAKNSPFVQKHNR</sequence>
<dbReference type="PANTHER" id="PTHR34565:SF1">
    <property type="entry name" value="TRANSMEMBRANE PROTEIN"/>
    <property type="match status" value="1"/>
</dbReference>
<dbReference type="OrthoDB" id="15815at2759"/>
<feature type="compositionally biased region" description="Basic and acidic residues" evidence="1">
    <location>
        <begin position="121"/>
        <end position="137"/>
    </location>
</feature>
<feature type="region of interest" description="Disordered" evidence="1">
    <location>
        <begin position="83"/>
        <end position="137"/>
    </location>
</feature>
<dbReference type="Proteomes" id="UP000652761">
    <property type="component" value="Unassembled WGS sequence"/>
</dbReference>
<feature type="region of interest" description="Disordered" evidence="1">
    <location>
        <begin position="1"/>
        <end position="34"/>
    </location>
</feature>
<reference evidence="2" key="1">
    <citation type="submission" date="2017-07" db="EMBL/GenBank/DDBJ databases">
        <title>Taro Niue Genome Assembly and Annotation.</title>
        <authorList>
            <person name="Atibalentja N."/>
            <person name="Keating K."/>
            <person name="Fields C.J."/>
        </authorList>
    </citation>
    <scope>NUCLEOTIDE SEQUENCE</scope>
    <source>
        <strain evidence="2">Niue_2</strain>
        <tissue evidence="2">Leaf</tissue>
    </source>
</reference>
<evidence type="ECO:0000313" key="2">
    <source>
        <dbReference type="EMBL" id="MQL79426.1"/>
    </source>
</evidence>
<feature type="compositionally biased region" description="Basic and acidic residues" evidence="1">
    <location>
        <begin position="83"/>
        <end position="95"/>
    </location>
</feature>
<gene>
    <name evidence="2" type="ORF">Taro_011866</name>
</gene>
<evidence type="ECO:0000256" key="1">
    <source>
        <dbReference type="SAM" id="MobiDB-lite"/>
    </source>
</evidence>
<feature type="compositionally biased region" description="Polar residues" evidence="1">
    <location>
        <begin position="25"/>
        <end position="34"/>
    </location>
</feature>
<dbReference type="AlphaFoldDB" id="A0A843UB95"/>
<proteinExistence type="predicted"/>
<dbReference type="PANTHER" id="PTHR34565">
    <property type="entry name" value="TRANSMEMBRANE PROTEIN"/>
    <property type="match status" value="1"/>
</dbReference>
<feature type="compositionally biased region" description="Basic residues" evidence="1">
    <location>
        <begin position="96"/>
        <end position="120"/>
    </location>
</feature>
<feature type="compositionally biased region" description="Basic and acidic residues" evidence="1">
    <location>
        <begin position="15"/>
        <end position="24"/>
    </location>
</feature>